<dbReference type="AlphaFoldDB" id="A0A1E8Q061"/>
<name>A0A1E8Q061_9MYCO</name>
<evidence type="ECO:0000313" key="2">
    <source>
        <dbReference type="EMBL" id="OFJ51430.1"/>
    </source>
</evidence>
<feature type="region of interest" description="Disordered" evidence="1">
    <location>
        <begin position="189"/>
        <end position="218"/>
    </location>
</feature>
<proteinExistence type="predicted"/>
<evidence type="ECO:0000313" key="3">
    <source>
        <dbReference type="Proteomes" id="UP000178953"/>
    </source>
</evidence>
<protein>
    <submittedName>
        <fullName evidence="2">Uncharacterized protein</fullName>
    </submittedName>
</protein>
<reference evidence="2 3" key="1">
    <citation type="submission" date="2016-09" db="EMBL/GenBank/DDBJ databases">
        <title>genome sequence of Mycobacterium sp. 739 SCH.</title>
        <authorList>
            <person name="Greninger A.L."/>
            <person name="Qin X."/>
            <person name="Jerome K."/>
            <person name="Vora S."/>
            <person name="Quinn K."/>
        </authorList>
    </citation>
    <scope>NUCLEOTIDE SEQUENCE [LARGE SCALE GENOMIC DNA]</scope>
    <source>
        <strain evidence="2 3">SCH</strain>
    </source>
</reference>
<organism evidence="2 3">
    <name type="scientific">Mycolicibacterium grossiae</name>
    <dbReference type="NCBI Taxonomy" id="1552759"/>
    <lineage>
        <taxon>Bacteria</taxon>
        <taxon>Bacillati</taxon>
        <taxon>Actinomycetota</taxon>
        <taxon>Actinomycetes</taxon>
        <taxon>Mycobacteriales</taxon>
        <taxon>Mycobacteriaceae</taxon>
        <taxon>Mycolicibacterium</taxon>
    </lineage>
</organism>
<keyword evidence="3" id="KW-1185">Reference proteome</keyword>
<feature type="region of interest" description="Disordered" evidence="1">
    <location>
        <begin position="116"/>
        <end position="136"/>
    </location>
</feature>
<feature type="compositionally biased region" description="Basic residues" evidence="1">
    <location>
        <begin position="206"/>
        <end position="218"/>
    </location>
</feature>
<evidence type="ECO:0000256" key="1">
    <source>
        <dbReference type="SAM" id="MobiDB-lite"/>
    </source>
</evidence>
<dbReference type="EMBL" id="MCHX01000067">
    <property type="protein sequence ID" value="OFJ51430.1"/>
    <property type="molecule type" value="Genomic_DNA"/>
</dbReference>
<accession>A0A1E8Q061</accession>
<dbReference type="Proteomes" id="UP000178953">
    <property type="component" value="Unassembled WGS sequence"/>
</dbReference>
<gene>
    <name evidence="2" type="ORF">BEL07_22855</name>
</gene>
<sequence>MSRYAEFEALGASGSAYERWTEANTRLGEAMGVAAAQKAAPPVAAMDADFQAGLAVARAVIAFANACPPAGPHLDDLRNAAFVQAMVQAVTPQLAQEIEALAREWAAWLPAVGRWTPASGERPPPRPPPRPASPAHSHVLATVDAWWEAEQESMRERVLEMFTKAAAEVTGTSIDVGPDGQVIESTHVEFRSPPEQLASPRGVAGRLRRRFSRDRRHK</sequence>
<comment type="caution">
    <text evidence="2">The sequence shown here is derived from an EMBL/GenBank/DDBJ whole genome shotgun (WGS) entry which is preliminary data.</text>
</comment>